<protein>
    <submittedName>
        <fullName evidence="8">Peptidase A1</fullName>
    </submittedName>
</protein>
<feature type="signal peptide" evidence="6">
    <location>
        <begin position="1"/>
        <end position="16"/>
    </location>
</feature>
<dbReference type="Gene3D" id="2.40.70.10">
    <property type="entry name" value="Acid Proteases"/>
    <property type="match status" value="3"/>
</dbReference>
<keyword evidence="6" id="KW-0732">Signal</keyword>
<keyword evidence="5" id="KW-0378">Hydrolase</keyword>
<evidence type="ECO:0000256" key="5">
    <source>
        <dbReference type="RuleBase" id="RU000454"/>
    </source>
</evidence>
<comment type="caution">
    <text evidence="8">The sequence shown here is derived from an EMBL/GenBank/DDBJ whole genome shotgun (WGS) entry which is preliminary data.</text>
</comment>
<dbReference type="PROSITE" id="PS00141">
    <property type="entry name" value="ASP_PROTEASE"/>
    <property type="match status" value="1"/>
</dbReference>
<dbReference type="GO" id="GO:0004190">
    <property type="term" value="F:aspartic-type endopeptidase activity"/>
    <property type="evidence" value="ECO:0007669"/>
    <property type="project" value="UniProtKB-KW"/>
</dbReference>
<dbReference type="Proteomes" id="UP000193498">
    <property type="component" value="Unassembled WGS sequence"/>
</dbReference>
<dbReference type="AlphaFoldDB" id="A0A1Y1Z0I2"/>
<dbReference type="PROSITE" id="PS51767">
    <property type="entry name" value="PEPTIDASE_A1"/>
    <property type="match status" value="1"/>
</dbReference>
<keyword evidence="2 5" id="KW-0064">Aspartyl protease</keyword>
<dbReference type="PRINTS" id="PR00792">
    <property type="entry name" value="PEPSIN"/>
</dbReference>
<dbReference type="OrthoDB" id="15189at2759"/>
<evidence type="ECO:0000256" key="4">
    <source>
        <dbReference type="PIRSR" id="PIRSR601461-2"/>
    </source>
</evidence>
<dbReference type="FunFam" id="2.40.70.10:FF:000149">
    <property type="entry name" value="Uncharacterized protein"/>
    <property type="match status" value="1"/>
</dbReference>
<keyword evidence="9" id="KW-1185">Reference proteome</keyword>
<evidence type="ECO:0000256" key="3">
    <source>
        <dbReference type="PIRSR" id="PIRSR601461-1"/>
    </source>
</evidence>
<gene>
    <name evidence="8" type="ORF">K493DRAFT_323047</name>
</gene>
<dbReference type="STRING" id="1314790.A0A1Y1Z0I2"/>
<accession>A0A1Y1Z0I2</accession>
<sequence>MKSLLLLTTLCLAVSARNGALELTNSYDLSYYGEVTIGTPPQKFTVIFDTGSADFWVPSVWCSSAACINHRKFQPTKSTTYQELDGDFSLRYGTGSLTGMIGQDTCTIGGITLNEQKFGLATSESSFFANSTADGILGMAFASISQMRVNPPFYNMVEQNLVNASMFGVWLGGYPSSGEVTFGGYDTSHFSGSLNWIDVVEENYWTLPLNGVSIANTGVQITATKAAMDTGTSLITIPESDAALINVEYLNGRPTRDVVFTLTPDQYVIQEEGGICMSGFASAGSSAAIWIVGDVFLRSFYSVYDMGTQPRVGLALSAQHGNGIAGNGSFQLTVPYVFLALVGILTTRHLM</sequence>
<dbReference type="GO" id="GO:0006508">
    <property type="term" value="P:proteolysis"/>
    <property type="evidence" value="ECO:0007669"/>
    <property type="project" value="UniProtKB-KW"/>
</dbReference>
<dbReference type="Pfam" id="PF00026">
    <property type="entry name" value="Asp"/>
    <property type="match status" value="2"/>
</dbReference>
<evidence type="ECO:0000256" key="2">
    <source>
        <dbReference type="ARBA" id="ARBA00022750"/>
    </source>
</evidence>
<feature type="chain" id="PRO_5012078843" evidence="6">
    <location>
        <begin position="17"/>
        <end position="351"/>
    </location>
</feature>
<evidence type="ECO:0000313" key="9">
    <source>
        <dbReference type="Proteomes" id="UP000193498"/>
    </source>
</evidence>
<proteinExistence type="inferred from homology"/>
<evidence type="ECO:0000259" key="7">
    <source>
        <dbReference type="PROSITE" id="PS51767"/>
    </source>
</evidence>
<keyword evidence="4" id="KW-1015">Disulfide bond</keyword>
<name>A0A1Y1Z0I2_9FUNG</name>
<feature type="active site" evidence="3">
    <location>
        <position position="229"/>
    </location>
</feature>
<dbReference type="PANTHER" id="PTHR47966:SF51">
    <property type="entry name" value="BETA-SITE APP-CLEAVING ENZYME, ISOFORM A-RELATED"/>
    <property type="match status" value="1"/>
</dbReference>
<evidence type="ECO:0000256" key="1">
    <source>
        <dbReference type="ARBA" id="ARBA00007447"/>
    </source>
</evidence>
<feature type="domain" description="Peptidase A1" evidence="7">
    <location>
        <begin position="31"/>
        <end position="315"/>
    </location>
</feature>
<dbReference type="EMBL" id="MCFE01000042">
    <property type="protein sequence ID" value="ORY03802.1"/>
    <property type="molecule type" value="Genomic_DNA"/>
</dbReference>
<dbReference type="InterPro" id="IPR021109">
    <property type="entry name" value="Peptidase_aspartic_dom_sf"/>
</dbReference>
<dbReference type="SUPFAM" id="SSF50630">
    <property type="entry name" value="Acid proteases"/>
    <property type="match status" value="1"/>
</dbReference>
<dbReference type="InterPro" id="IPR001969">
    <property type="entry name" value="Aspartic_peptidase_AS"/>
</dbReference>
<dbReference type="InterPro" id="IPR033121">
    <property type="entry name" value="PEPTIDASE_A1"/>
</dbReference>
<reference evidence="8 9" key="1">
    <citation type="submission" date="2016-07" db="EMBL/GenBank/DDBJ databases">
        <title>Pervasive Adenine N6-methylation of Active Genes in Fungi.</title>
        <authorList>
            <consortium name="DOE Joint Genome Institute"/>
            <person name="Mondo S.J."/>
            <person name="Dannebaum R.O."/>
            <person name="Kuo R.C."/>
            <person name="Labutti K."/>
            <person name="Haridas S."/>
            <person name="Kuo A."/>
            <person name="Salamov A."/>
            <person name="Ahrendt S.R."/>
            <person name="Lipzen A."/>
            <person name="Sullivan W."/>
            <person name="Andreopoulos W.B."/>
            <person name="Clum A."/>
            <person name="Lindquist E."/>
            <person name="Daum C."/>
            <person name="Ramamoorthy G.K."/>
            <person name="Gryganskyi A."/>
            <person name="Culley D."/>
            <person name="Magnuson J.K."/>
            <person name="James T.Y."/>
            <person name="O'Malley M.A."/>
            <person name="Stajich J.E."/>
            <person name="Spatafora J.W."/>
            <person name="Visel A."/>
            <person name="Grigoriev I.V."/>
        </authorList>
    </citation>
    <scope>NUCLEOTIDE SEQUENCE [LARGE SCALE GENOMIC DNA]</scope>
    <source>
        <strain evidence="8 9">CBS 931.73</strain>
    </source>
</reference>
<feature type="disulfide bond" evidence="4">
    <location>
        <begin position="62"/>
        <end position="67"/>
    </location>
</feature>
<evidence type="ECO:0000313" key="8">
    <source>
        <dbReference type="EMBL" id="ORY03802.1"/>
    </source>
</evidence>
<dbReference type="PANTHER" id="PTHR47966">
    <property type="entry name" value="BETA-SITE APP-CLEAVING ENZYME, ISOFORM A-RELATED"/>
    <property type="match status" value="1"/>
</dbReference>
<dbReference type="FunCoup" id="A0A1Y1Z0I2">
    <property type="interactions" value="77"/>
</dbReference>
<feature type="active site" evidence="3">
    <location>
        <position position="49"/>
    </location>
</feature>
<keyword evidence="5" id="KW-0645">Protease</keyword>
<dbReference type="InterPro" id="IPR001461">
    <property type="entry name" value="Aspartic_peptidase_A1"/>
</dbReference>
<organism evidence="8 9">
    <name type="scientific">Basidiobolus meristosporus CBS 931.73</name>
    <dbReference type="NCBI Taxonomy" id="1314790"/>
    <lineage>
        <taxon>Eukaryota</taxon>
        <taxon>Fungi</taxon>
        <taxon>Fungi incertae sedis</taxon>
        <taxon>Zoopagomycota</taxon>
        <taxon>Entomophthoromycotina</taxon>
        <taxon>Basidiobolomycetes</taxon>
        <taxon>Basidiobolales</taxon>
        <taxon>Basidiobolaceae</taxon>
        <taxon>Basidiobolus</taxon>
    </lineage>
</organism>
<comment type="similarity">
    <text evidence="1 5">Belongs to the peptidase A1 family.</text>
</comment>
<dbReference type="InParanoid" id="A0A1Y1Z0I2"/>
<evidence type="ECO:0000256" key="6">
    <source>
        <dbReference type="SAM" id="SignalP"/>
    </source>
</evidence>